<reference evidence="2" key="1">
    <citation type="submission" date="2021-01" db="EMBL/GenBank/DDBJ databases">
        <title>Caligus Genome Assembly.</title>
        <authorList>
            <person name="Gallardo-Escarate C."/>
        </authorList>
    </citation>
    <scope>NUCLEOTIDE SEQUENCE [LARGE SCALE GENOMIC DNA]</scope>
</reference>
<dbReference type="Proteomes" id="UP000595437">
    <property type="component" value="Chromosome 7"/>
</dbReference>
<sequence>MDPFQLPMSPNQIPYFLFHLDNWAREEHWVRKEWPERTHMTVEEKNVIFEPLVERSKIIFPLLHIKD</sequence>
<dbReference type="EMBL" id="CP045896">
    <property type="protein sequence ID" value="QQP50061.1"/>
    <property type="molecule type" value="Genomic_DNA"/>
</dbReference>
<organism evidence="1 2">
    <name type="scientific">Caligus rogercresseyi</name>
    <name type="common">Sea louse</name>
    <dbReference type="NCBI Taxonomy" id="217165"/>
    <lineage>
        <taxon>Eukaryota</taxon>
        <taxon>Metazoa</taxon>
        <taxon>Ecdysozoa</taxon>
        <taxon>Arthropoda</taxon>
        <taxon>Crustacea</taxon>
        <taxon>Multicrustacea</taxon>
        <taxon>Hexanauplia</taxon>
        <taxon>Copepoda</taxon>
        <taxon>Siphonostomatoida</taxon>
        <taxon>Caligidae</taxon>
        <taxon>Caligus</taxon>
    </lineage>
</organism>
<protein>
    <submittedName>
        <fullName evidence="1">Uncharacterized protein</fullName>
    </submittedName>
</protein>
<evidence type="ECO:0000313" key="1">
    <source>
        <dbReference type="EMBL" id="QQP50061.1"/>
    </source>
</evidence>
<proteinExistence type="predicted"/>
<name>A0A7T8HHE4_CALRO</name>
<accession>A0A7T8HHE4</accession>
<evidence type="ECO:0000313" key="2">
    <source>
        <dbReference type="Proteomes" id="UP000595437"/>
    </source>
</evidence>
<keyword evidence="2" id="KW-1185">Reference proteome</keyword>
<dbReference type="AlphaFoldDB" id="A0A7T8HHE4"/>
<gene>
    <name evidence="1" type="ORF">FKW44_010932</name>
</gene>